<dbReference type="RefSeq" id="WP_307254872.1">
    <property type="nucleotide sequence ID" value="NZ_JAUSTO010000009.1"/>
</dbReference>
<feature type="chain" id="PRO_5042021275" evidence="1">
    <location>
        <begin position="27"/>
        <end position="321"/>
    </location>
</feature>
<organism evidence="3 4">
    <name type="scientific">Moryella indoligenes</name>
    <dbReference type="NCBI Taxonomy" id="371674"/>
    <lineage>
        <taxon>Bacteria</taxon>
        <taxon>Bacillati</taxon>
        <taxon>Bacillota</taxon>
        <taxon>Clostridia</taxon>
        <taxon>Lachnospirales</taxon>
        <taxon>Lachnospiraceae</taxon>
        <taxon>Moryella</taxon>
    </lineage>
</organism>
<sequence length="321" mass="36425">MKQGWFVRRFAVLCLAVLLLSGCAAAEPKEETVLLPYSEQQMLMLVLSARQETEQLYTNEIWKVTLGSGESYKTRYLRELRNFFLELCALNGMAEERGIRLDTEEKKQLSAAAQIFYESSVRGQEALSGLKPEETENMFYQYALALKLKESMLGDRKTEISESEARVVRLEELQAESKEAAEQLRTKAGNGEELKLLAKNNPARQVRLRVLVRGELPKDAEDALFALEDGAVSEVLSLEGRYSFFRCISSYDEEATAAHRAELQAERLRTVVKEAYEDYITAHRIEMNASRWQSVERAADQDYSGENFFSAVRGGFAHEGT</sequence>
<dbReference type="EC" id="5.2.1.8" evidence="3"/>
<keyword evidence="1" id="KW-0732">Signal</keyword>
<evidence type="ECO:0000313" key="3">
    <source>
        <dbReference type="EMBL" id="MDQ0152919.1"/>
    </source>
</evidence>
<dbReference type="Pfam" id="PF13145">
    <property type="entry name" value="Rotamase_2"/>
    <property type="match status" value="1"/>
</dbReference>
<gene>
    <name evidence="3" type="ORF">J2S20_001620</name>
</gene>
<dbReference type="AlphaFoldDB" id="A0AAE4AL63"/>
<dbReference type="Gene3D" id="3.10.50.40">
    <property type="match status" value="1"/>
</dbReference>
<name>A0AAE4AL63_9FIRM</name>
<dbReference type="InterPro" id="IPR046357">
    <property type="entry name" value="PPIase_dom_sf"/>
</dbReference>
<keyword evidence="3" id="KW-0413">Isomerase</keyword>
<dbReference type="PROSITE" id="PS51257">
    <property type="entry name" value="PROKAR_LIPOPROTEIN"/>
    <property type="match status" value="1"/>
</dbReference>
<proteinExistence type="predicted"/>
<dbReference type="InterPro" id="IPR000297">
    <property type="entry name" value="PPIase_PpiC"/>
</dbReference>
<comment type="caution">
    <text evidence="3">The sequence shown here is derived from an EMBL/GenBank/DDBJ whole genome shotgun (WGS) entry which is preliminary data.</text>
</comment>
<dbReference type="EMBL" id="JAUSTO010000009">
    <property type="protein sequence ID" value="MDQ0152919.1"/>
    <property type="molecule type" value="Genomic_DNA"/>
</dbReference>
<evidence type="ECO:0000256" key="1">
    <source>
        <dbReference type="SAM" id="SignalP"/>
    </source>
</evidence>
<accession>A0AAE4AL63</accession>
<evidence type="ECO:0000259" key="2">
    <source>
        <dbReference type="Pfam" id="PF13145"/>
    </source>
</evidence>
<keyword evidence="4" id="KW-1185">Reference proteome</keyword>
<reference evidence="3" key="1">
    <citation type="submission" date="2023-07" db="EMBL/GenBank/DDBJ databases">
        <title>Genomic Encyclopedia of Type Strains, Phase IV (KMG-IV): sequencing the most valuable type-strain genomes for metagenomic binning, comparative biology and taxonomic classification.</title>
        <authorList>
            <person name="Goeker M."/>
        </authorList>
    </citation>
    <scope>NUCLEOTIDE SEQUENCE</scope>
    <source>
        <strain evidence="3">DSM 19659</strain>
    </source>
</reference>
<dbReference type="GO" id="GO:0003755">
    <property type="term" value="F:peptidyl-prolyl cis-trans isomerase activity"/>
    <property type="evidence" value="ECO:0007669"/>
    <property type="project" value="UniProtKB-EC"/>
</dbReference>
<evidence type="ECO:0000313" key="4">
    <source>
        <dbReference type="Proteomes" id="UP001241537"/>
    </source>
</evidence>
<feature type="signal peptide" evidence="1">
    <location>
        <begin position="1"/>
        <end position="26"/>
    </location>
</feature>
<protein>
    <submittedName>
        <fullName evidence="3">Foldase protein PrsA</fullName>
        <ecNumber evidence="3">5.2.1.8</ecNumber>
    </submittedName>
</protein>
<feature type="domain" description="PpiC" evidence="2">
    <location>
        <begin position="156"/>
        <end position="253"/>
    </location>
</feature>
<dbReference type="Proteomes" id="UP001241537">
    <property type="component" value="Unassembled WGS sequence"/>
</dbReference>